<protein>
    <submittedName>
        <fullName evidence="3">Uncharacterized protein</fullName>
    </submittedName>
</protein>
<feature type="compositionally biased region" description="Polar residues" evidence="1">
    <location>
        <begin position="30"/>
        <end position="52"/>
    </location>
</feature>
<evidence type="ECO:0000313" key="4">
    <source>
        <dbReference type="Proteomes" id="UP001431429"/>
    </source>
</evidence>
<evidence type="ECO:0000256" key="2">
    <source>
        <dbReference type="SAM" id="SignalP"/>
    </source>
</evidence>
<reference evidence="3" key="1">
    <citation type="submission" date="2022-06" db="EMBL/GenBank/DDBJ databases">
        <title>Genome public.</title>
        <authorList>
            <person name="Sun Q."/>
        </authorList>
    </citation>
    <scope>NUCLEOTIDE SEQUENCE</scope>
    <source>
        <strain evidence="3">CWNU-1</strain>
    </source>
</reference>
<organism evidence="3 4">
    <name type="scientific">Streptomyces albipurpureus</name>
    <dbReference type="NCBI Taxonomy" id="2897419"/>
    <lineage>
        <taxon>Bacteria</taxon>
        <taxon>Bacillati</taxon>
        <taxon>Actinomycetota</taxon>
        <taxon>Actinomycetes</taxon>
        <taxon>Kitasatosporales</taxon>
        <taxon>Streptomycetaceae</taxon>
        <taxon>Streptomyces</taxon>
    </lineage>
</organism>
<evidence type="ECO:0000313" key="3">
    <source>
        <dbReference type="EMBL" id="MCM2392583.1"/>
    </source>
</evidence>
<feature type="signal peptide" evidence="2">
    <location>
        <begin position="1"/>
        <end position="25"/>
    </location>
</feature>
<name>A0ABT0UVH0_9ACTN</name>
<evidence type="ECO:0000256" key="1">
    <source>
        <dbReference type="SAM" id="MobiDB-lite"/>
    </source>
</evidence>
<feature type="chain" id="PRO_5045956134" evidence="2">
    <location>
        <begin position="26"/>
        <end position="71"/>
    </location>
</feature>
<proteinExistence type="predicted"/>
<gene>
    <name evidence="3" type="ORF">NBG84_30595</name>
</gene>
<sequence length="71" mass="6848">MKTWRTRSAALAAAALTVVAGSLLAGCSSGDDSATQAPRSPSTPGLTASTTKAIDAGALAGHPPSAKGRAI</sequence>
<keyword evidence="4" id="KW-1185">Reference proteome</keyword>
<accession>A0ABT0UVH0</accession>
<dbReference type="PROSITE" id="PS51257">
    <property type="entry name" value="PROKAR_LIPOPROTEIN"/>
    <property type="match status" value="1"/>
</dbReference>
<dbReference type="Proteomes" id="UP001431429">
    <property type="component" value="Unassembled WGS sequence"/>
</dbReference>
<dbReference type="EMBL" id="JAMQAW010000042">
    <property type="protein sequence ID" value="MCM2392583.1"/>
    <property type="molecule type" value="Genomic_DNA"/>
</dbReference>
<dbReference type="RefSeq" id="WP_250922909.1">
    <property type="nucleotide sequence ID" value="NZ_JAMQAW010000042.1"/>
</dbReference>
<comment type="caution">
    <text evidence="3">The sequence shown here is derived from an EMBL/GenBank/DDBJ whole genome shotgun (WGS) entry which is preliminary data.</text>
</comment>
<feature type="region of interest" description="Disordered" evidence="1">
    <location>
        <begin position="29"/>
        <end position="71"/>
    </location>
</feature>
<keyword evidence="2" id="KW-0732">Signal</keyword>